<gene>
    <name evidence="2" type="ORF">SAMN05421780_107166</name>
</gene>
<dbReference type="OrthoDB" id="140980at2"/>
<feature type="transmembrane region" description="Helical" evidence="1">
    <location>
        <begin position="338"/>
        <end position="355"/>
    </location>
</feature>
<feature type="transmembrane region" description="Helical" evidence="1">
    <location>
        <begin position="296"/>
        <end position="318"/>
    </location>
</feature>
<sequence>MGSHHHHDINLDERYEFSSEGKKRVLLGVGVGLLMFILGIVMLAMGVGEHHAAPAEGHHAAAEGGHHAFNWMSRVWANLWLNGVFFTGISVIGLFFVAFQYAAWAGWSAGLKRVPEAFASFLPVTFVVLLVTFLVGGHDLFHWTHHDLYEKFLADGKTPNPEYDAILDGKKGFLNTPFYLIRMVAFFGLWYLMFTLIRKESLKEDNAAKGDFSHYNKLITLSAVFLVIFAVSSSISAWDWVMSIDPHWYSTLFAWYMFASWFVSGLATITLATILLKERGYLRHINENHLHDLGKFMFAFSVFWTYLWFAQFLLIYYANIPEEAIYFIERRDGFNGHYTGLFFFNIVINFLFPFLTLMTRDAKRKTIFLKIVAIAILIGHWLDFYMMMMPGMLKEHSGFGFVEFGGILFFASLFIYVISTTISKAPLVAKNHPMLEESIHLDT</sequence>
<dbReference type="AlphaFoldDB" id="A0A1I1KR49"/>
<name>A0A1I1KR49_9BACT</name>
<feature type="transmembrane region" description="Helical" evidence="1">
    <location>
        <begin position="218"/>
        <end position="241"/>
    </location>
</feature>
<accession>A0A1I1KR49</accession>
<feature type="transmembrane region" description="Helical" evidence="1">
    <location>
        <begin position="25"/>
        <end position="47"/>
    </location>
</feature>
<dbReference type="RefSeq" id="WP_091513400.1">
    <property type="nucleotide sequence ID" value="NZ_FOLE01000007.1"/>
</dbReference>
<feature type="transmembrane region" description="Helical" evidence="1">
    <location>
        <begin position="253"/>
        <end position="276"/>
    </location>
</feature>
<dbReference type="PANTHER" id="PTHR43044:SF1">
    <property type="entry name" value="QUINOL:CYTOCHROME C OXIDOREDUCTASE QUINONE-BINDING SUBUNIT 2"/>
    <property type="match status" value="1"/>
</dbReference>
<reference evidence="2 3" key="1">
    <citation type="submission" date="2016-10" db="EMBL/GenBank/DDBJ databases">
        <authorList>
            <person name="de Groot N.N."/>
        </authorList>
    </citation>
    <scope>NUCLEOTIDE SEQUENCE [LARGE SCALE GENOMIC DNA]</scope>
    <source>
        <strain evidence="2 3">DSM 6793</strain>
    </source>
</reference>
<dbReference type="STRING" id="927664.SAMN05421780_107166"/>
<feature type="transmembrane region" description="Helical" evidence="1">
    <location>
        <begin position="79"/>
        <end position="105"/>
    </location>
</feature>
<protein>
    <recommendedName>
        <fullName evidence="4">Quinol:cytochrome c oxidoreductase quinone-binding subunit 2</fullName>
    </recommendedName>
</protein>
<keyword evidence="3" id="KW-1185">Reference proteome</keyword>
<keyword evidence="1" id="KW-0812">Transmembrane</keyword>
<dbReference type="EMBL" id="FOLE01000007">
    <property type="protein sequence ID" value="SFC63065.1"/>
    <property type="molecule type" value="Genomic_DNA"/>
</dbReference>
<evidence type="ECO:0000313" key="2">
    <source>
        <dbReference type="EMBL" id="SFC63065.1"/>
    </source>
</evidence>
<keyword evidence="1" id="KW-1133">Transmembrane helix</keyword>
<dbReference type="PANTHER" id="PTHR43044">
    <property type="match status" value="1"/>
</dbReference>
<feature type="transmembrane region" description="Helical" evidence="1">
    <location>
        <begin position="399"/>
        <end position="418"/>
    </location>
</feature>
<keyword evidence="1" id="KW-0472">Membrane</keyword>
<evidence type="ECO:0000313" key="3">
    <source>
        <dbReference type="Proteomes" id="UP000199514"/>
    </source>
</evidence>
<dbReference type="Proteomes" id="UP000199514">
    <property type="component" value="Unassembled WGS sequence"/>
</dbReference>
<feature type="transmembrane region" description="Helical" evidence="1">
    <location>
        <begin position="179"/>
        <end position="197"/>
    </location>
</feature>
<feature type="transmembrane region" description="Helical" evidence="1">
    <location>
        <begin position="117"/>
        <end position="136"/>
    </location>
</feature>
<evidence type="ECO:0000256" key="1">
    <source>
        <dbReference type="SAM" id="Phobius"/>
    </source>
</evidence>
<feature type="transmembrane region" description="Helical" evidence="1">
    <location>
        <begin position="367"/>
        <end position="387"/>
    </location>
</feature>
<evidence type="ECO:0008006" key="4">
    <source>
        <dbReference type="Google" id="ProtNLM"/>
    </source>
</evidence>
<proteinExistence type="predicted"/>
<organism evidence="2 3">
    <name type="scientific">Flexibacter flexilis DSM 6793</name>
    <dbReference type="NCBI Taxonomy" id="927664"/>
    <lineage>
        <taxon>Bacteria</taxon>
        <taxon>Pseudomonadati</taxon>
        <taxon>Bacteroidota</taxon>
        <taxon>Cytophagia</taxon>
        <taxon>Cytophagales</taxon>
        <taxon>Flexibacteraceae</taxon>
        <taxon>Flexibacter</taxon>
    </lineage>
</organism>